<protein>
    <submittedName>
        <fullName evidence="1">Phosphate ABC transporter substrate-binding protein</fullName>
    </submittedName>
</protein>
<gene>
    <name evidence="1" type="ORF">GCM10007874_48540</name>
</gene>
<keyword evidence="2" id="KW-1185">Reference proteome</keyword>
<dbReference type="SUPFAM" id="SSF53850">
    <property type="entry name" value="Periplasmic binding protein-like II"/>
    <property type="match status" value="1"/>
</dbReference>
<dbReference type="Proteomes" id="UP001156882">
    <property type="component" value="Unassembled WGS sequence"/>
</dbReference>
<dbReference type="PANTHER" id="PTHR35841">
    <property type="entry name" value="PHOSPHONATES-BINDING PERIPLASMIC PROTEIN"/>
    <property type="match status" value="1"/>
</dbReference>
<accession>A0ABQ6CUB3</accession>
<proteinExistence type="predicted"/>
<reference evidence="2" key="1">
    <citation type="journal article" date="2019" name="Int. J. Syst. Evol. Microbiol.">
        <title>The Global Catalogue of Microorganisms (GCM) 10K type strain sequencing project: providing services to taxonomists for standard genome sequencing and annotation.</title>
        <authorList>
            <consortium name="The Broad Institute Genomics Platform"/>
            <consortium name="The Broad Institute Genome Sequencing Center for Infectious Disease"/>
            <person name="Wu L."/>
            <person name="Ma J."/>
        </authorList>
    </citation>
    <scope>NUCLEOTIDE SEQUENCE [LARGE SCALE GENOMIC DNA]</scope>
    <source>
        <strain evidence="2">NBRC 101365</strain>
    </source>
</reference>
<dbReference type="RefSeq" id="WP_284314834.1">
    <property type="nucleotide sequence ID" value="NZ_BSPC01000054.1"/>
</dbReference>
<name>A0ABQ6CUB3_9HYPH</name>
<dbReference type="Gene3D" id="3.40.190.10">
    <property type="entry name" value="Periplasmic binding protein-like II"/>
    <property type="match status" value="2"/>
</dbReference>
<dbReference type="PANTHER" id="PTHR35841:SF1">
    <property type="entry name" value="PHOSPHONATES-BINDING PERIPLASMIC PROTEIN"/>
    <property type="match status" value="1"/>
</dbReference>
<dbReference type="EMBL" id="BSPC01000054">
    <property type="protein sequence ID" value="GLS21837.1"/>
    <property type="molecule type" value="Genomic_DNA"/>
</dbReference>
<comment type="caution">
    <text evidence="1">The sequence shown here is derived from an EMBL/GenBank/DDBJ whole genome shotgun (WGS) entry which is preliminary data.</text>
</comment>
<sequence>MTRFITNARMYSVTPEVEESWKALLGHVLAMAGVDFDYVPYPAPKPLEVLWEREDLGCVFMCGYPIAFQLSEVIPIAAPIPSAPWSQGKPLYRSDLIVRKDSPFRRIEDTFGHRVGWTVEHSHSGFNALRHHLLAYRTPKCPTLYSEAHGNLITARGILDAVLAGEIDVGPLDGYWHDLIRAYRPDLTDGIRVIASTDLAPIPSFVAAPGLPAETIVRLKTAFAAAHHQPWFAPLGEALHLTAFAPVELADFERTLAWDREAREQGYAMIA</sequence>
<evidence type="ECO:0000313" key="1">
    <source>
        <dbReference type="EMBL" id="GLS21837.1"/>
    </source>
</evidence>
<dbReference type="Pfam" id="PF12974">
    <property type="entry name" value="Phosphonate-bd"/>
    <property type="match status" value="1"/>
</dbReference>
<evidence type="ECO:0000313" key="2">
    <source>
        <dbReference type="Proteomes" id="UP001156882"/>
    </source>
</evidence>
<organism evidence="1 2">
    <name type="scientific">Labrys miyagiensis</name>
    <dbReference type="NCBI Taxonomy" id="346912"/>
    <lineage>
        <taxon>Bacteria</taxon>
        <taxon>Pseudomonadati</taxon>
        <taxon>Pseudomonadota</taxon>
        <taxon>Alphaproteobacteria</taxon>
        <taxon>Hyphomicrobiales</taxon>
        <taxon>Xanthobacteraceae</taxon>
        <taxon>Labrys</taxon>
    </lineage>
</organism>